<proteinExistence type="predicted"/>
<comment type="caution">
    <text evidence="4">The sequence shown here is derived from an EMBL/GenBank/DDBJ whole genome shotgun (WGS) entry which is preliminary data.</text>
</comment>
<feature type="signal peptide" evidence="3">
    <location>
        <begin position="1"/>
        <end position="23"/>
    </location>
</feature>
<dbReference type="Proteomes" id="UP001321473">
    <property type="component" value="Unassembled WGS sequence"/>
</dbReference>
<reference evidence="4 5" key="1">
    <citation type="journal article" date="2023" name="Arcadia Sci">
        <title>De novo assembly of a long-read Amblyomma americanum tick genome.</title>
        <authorList>
            <person name="Chou S."/>
            <person name="Poskanzer K.E."/>
            <person name="Rollins M."/>
            <person name="Thuy-Boun P.S."/>
        </authorList>
    </citation>
    <scope>NUCLEOTIDE SEQUENCE [LARGE SCALE GENOMIC DNA]</scope>
    <source>
        <strain evidence="4">F_SG_1</strain>
        <tissue evidence="4">Salivary glands</tissue>
    </source>
</reference>
<dbReference type="InterPro" id="IPR036574">
    <property type="entry name" value="Scorpion_toxin-like_sf"/>
</dbReference>
<evidence type="ECO:0000313" key="4">
    <source>
        <dbReference type="EMBL" id="KAK8762683.1"/>
    </source>
</evidence>
<dbReference type="EMBL" id="JARKHS020029869">
    <property type="protein sequence ID" value="KAK8762683.1"/>
    <property type="molecule type" value="Genomic_DNA"/>
</dbReference>
<keyword evidence="2" id="KW-0964">Secreted</keyword>
<feature type="chain" id="PRO_5042989426" evidence="3">
    <location>
        <begin position="24"/>
        <end position="90"/>
    </location>
</feature>
<name>A0AAQ4DJP3_AMBAM</name>
<keyword evidence="5" id="KW-1185">Reference proteome</keyword>
<dbReference type="SUPFAM" id="SSF57095">
    <property type="entry name" value="Scorpion toxin-like"/>
    <property type="match status" value="1"/>
</dbReference>
<organism evidence="4 5">
    <name type="scientific">Amblyomma americanum</name>
    <name type="common">Lone star tick</name>
    <dbReference type="NCBI Taxonomy" id="6943"/>
    <lineage>
        <taxon>Eukaryota</taxon>
        <taxon>Metazoa</taxon>
        <taxon>Ecdysozoa</taxon>
        <taxon>Arthropoda</taxon>
        <taxon>Chelicerata</taxon>
        <taxon>Arachnida</taxon>
        <taxon>Acari</taxon>
        <taxon>Parasitiformes</taxon>
        <taxon>Ixodida</taxon>
        <taxon>Ixodoidea</taxon>
        <taxon>Ixodidae</taxon>
        <taxon>Amblyomminae</taxon>
        <taxon>Amblyomma</taxon>
    </lineage>
</organism>
<dbReference type="PROSITE" id="PS51257">
    <property type="entry name" value="PROKAR_LIPOPROTEIN"/>
    <property type="match status" value="1"/>
</dbReference>
<sequence>MKTLWITILLLALLGCLFSETLADVTALESEAVTVTTSPEPSYRLLGRAGCPSFRSCRNRCYRRGPYQSGRCIGIRKLTCMCTLRARNTG</sequence>
<gene>
    <name evidence="4" type="ORF">V5799_026047</name>
</gene>
<dbReference type="GO" id="GO:0005576">
    <property type="term" value="C:extracellular region"/>
    <property type="evidence" value="ECO:0007669"/>
    <property type="project" value="UniProtKB-SubCell"/>
</dbReference>
<dbReference type="AlphaFoldDB" id="A0AAQ4DJP3"/>
<evidence type="ECO:0000313" key="5">
    <source>
        <dbReference type="Proteomes" id="UP001321473"/>
    </source>
</evidence>
<comment type="subcellular location">
    <subcellularLocation>
        <location evidence="1">Secreted</location>
    </subcellularLocation>
</comment>
<keyword evidence="3" id="KW-0732">Signal</keyword>
<protein>
    <submittedName>
        <fullName evidence="4">Uncharacterized protein</fullName>
    </submittedName>
</protein>
<evidence type="ECO:0000256" key="2">
    <source>
        <dbReference type="ARBA" id="ARBA00022525"/>
    </source>
</evidence>
<accession>A0AAQ4DJP3</accession>
<evidence type="ECO:0000256" key="1">
    <source>
        <dbReference type="ARBA" id="ARBA00004613"/>
    </source>
</evidence>
<evidence type="ECO:0000256" key="3">
    <source>
        <dbReference type="SAM" id="SignalP"/>
    </source>
</evidence>